<dbReference type="SMART" id="SM00481">
    <property type="entry name" value="POLIIIAc"/>
    <property type="match status" value="1"/>
</dbReference>
<dbReference type="EMBL" id="DVNB01000018">
    <property type="protein sequence ID" value="HIU56458.1"/>
    <property type="molecule type" value="Genomic_DNA"/>
</dbReference>
<evidence type="ECO:0000313" key="3">
    <source>
        <dbReference type="Proteomes" id="UP000824109"/>
    </source>
</evidence>
<gene>
    <name evidence="2" type="ORF">IAA61_01430</name>
</gene>
<dbReference type="CDD" id="cd07432">
    <property type="entry name" value="PHP_HisPPase"/>
    <property type="match status" value="1"/>
</dbReference>
<dbReference type="Gene3D" id="3.20.20.140">
    <property type="entry name" value="Metal-dependent hydrolases"/>
    <property type="match status" value="1"/>
</dbReference>
<dbReference type="Pfam" id="PF02811">
    <property type="entry name" value="PHP"/>
    <property type="match status" value="1"/>
</dbReference>
<comment type="caution">
    <text evidence="2">The sequence shown here is derived from an EMBL/GenBank/DDBJ whole genome shotgun (WGS) entry which is preliminary data.</text>
</comment>
<dbReference type="InterPro" id="IPR003141">
    <property type="entry name" value="Pol/His_phosphatase_N"/>
</dbReference>
<dbReference type="PANTHER" id="PTHR42924:SF3">
    <property type="entry name" value="POLYMERASE_HISTIDINOL PHOSPHATASE N-TERMINAL DOMAIN-CONTAINING PROTEIN"/>
    <property type="match status" value="1"/>
</dbReference>
<dbReference type="Proteomes" id="UP000824109">
    <property type="component" value="Unassembled WGS sequence"/>
</dbReference>
<protein>
    <submittedName>
        <fullName evidence="2">PHP domain-containing protein</fullName>
    </submittedName>
</protein>
<sequence length="215" mass="24764">MIMDLHNHTIFSYDGRNTPCEIVENAIENGVDVIGITDHQFSIGNAIEAYKRSIKSCAAKYSKYIRVLTGLEIGTRPRPDDLLSYDLDGIDYVLFESLDDYRAMDFFEFVEWRHRFKCPVGLAHCDIFAMGERYGLDMTEVLRTENMFWELNTSGNYIYYYDFLTNAAKRNAVKRSGIGVSVGSDTHAVFEYRIKQLRSANKLVSEMGLPLPFRF</sequence>
<dbReference type="PANTHER" id="PTHR42924">
    <property type="entry name" value="EXONUCLEASE"/>
    <property type="match status" value="1"/>
</dbReference>
<reference evidence="2" key="1">
    <citation type="submission" date="2020-10" db="EMBL/GenBank/DDBJ databases">
        <authorList>
            <person name="Gilroy R."/>
        </authorList>
    </citation>
    <scope>NUCLEOTIDE SEQUENCE</scope>
    <source>
        <strain evidence="2">USAMLcec3-3695</strain>
    </source>
</reference>
<dbReference type="InterPro" id="IPR016195">
    <property type="entry name" value="Pol/histidinol_Pase-like"/>
</dbReference>
<evidence type="ECO:0000259" key="1">
    <source>
        <dbReference type="SMART" id="SM00481"/>
    </source>
</evidence>
<proteinExistence type="predicted"/>
<name>A0A9D1M9Q2_9FIRM</name>
<feature type="domain" description="Polymerase/histidinol phosphatase N-terminal" evidence="1">
    <location>
        <begin position="3"/>
        <end position="77"/>
    </location>
</feature>
<dbReference type="InterPro" id="IPR004013">
    <property type="entry name" value="PHP_dom"/>
</dbReference>
<organism evidence="2 3">
    <name type="scientific">Candidatus Ornithomonoglobus merdipullorum</name>
    <dbReference type="NCBI Taxonomy" id="2840895"/>
    <lineage>
        <taxon>Bacteria</taxon>
        <taxon>Bacillati</taxon>
        <taxon>Bacillota</taxon>
        <taxon>Clostridia</taxon>
        <taxon>Candidatus Ornithomonoglobus</taxon>
    </lineage>
</organism>
<evidence type="ECO:0000313" key="2">
    <source>
        <dbReference type="EMBL" id="HIU56458.1"/>
    </source>
</evidence>
<dbReference type="GO" id="GO:0004534">
    <property type="term" value="F:5'-3' RNA exonuclease activity"/>
    <property type="evidence" value="ECO:0007669"/>
    <property type="project" value="TreeGrafter"/>
</dbReference>
<dbReference type="SUPFAM" id="SSF89550">
    <property type="entry name" value="PHP domain-like"/>
    <property type="match status" value="1"/>
</dbReference>
<accession>A0A9D1M9Q2</accession>
<reference evidence="2" key="2">
    <citation type="journal article" date="2021" name="PeerJ">
        <title>Extensive microbial diversity within the chicken gut microbiome revealed by metagenomics and culture.</title>
        <authorList>
            <person name="Gilroy R."/>
            <person name="Ravi A."/>
            <person name="Getino M."/>
            <person name="Pursley I."/>
            <person name="Horton D.L."/>
            <person name="Alikhan N.F."/>
            <person name="Baker D."/>
            <person name="Gharbi K."/>
            <person name="Hall N."/>
            <person name="Watson M."/>
            <person name="Adriaenssens E.M."/>
            <person name="Foster-Nyarko E."/>
            <person name="Jarju S."/>
            <person name="Secka A."/>
            <person name="Antonio M."/>
            <person name="Oren A."/>
            <person name="Chaudhuri R.R."/>
            <person name="La Ragione R."/>
            <person name="Hildebrand F."/>
            <person name="Pallen M.J."/>
        </authorList>
    </citation>
    <scope>NUCLEOTIDE SEQUENCE</scope>
    <source>
        <strain evidence="2">USAMLcec3-3695</strain>
    </source>
</reference>
<dbReference type="GO" id="GO:0035312">
    <property type="term" value="F:5'-3' DNA exonuclease activity"/>
    <property type="evidence" value="ECO:0007669"/>
    <property type="project" value="TreeGrafter"/>
</dbReference>
<dbReference type="AlphaFoldDB" id="A0A9D1M9Q2"/>
<dbReference type="InterPro" id="IPR052018">
    <property type="entry name" value="PHP_domain"/>
</dbReference>